<protein>
    <submittedName>
        <fullName evidence="3">Glycosyltransferase family 4 protein</fullName>
    </submittedName>
</protein>
<organism evidence="3 4">
    <name type="scientific">Bacteroides xylanisolvens</name>
    <dbReference type="NCBI Taxonomy" id="371601"/>
    <lineage>
        <taxon>Bacteria</taxon>
        <taxon>Pseudomonadati</taxon>
        <taxon>Bacteroidota</taxon>
        <taxon>Bacteroidia</taxon>
        <taxon>Bacteroidales</taxon>
        <taxon>Bacteroidaceae</taxon>
        <taxon>Bacteroides</taxon>
    </lineage>
</organism>
<dbReference type="RefSeq" id="WP_225450833.1">
    <property type="nucleotide sequence ID" value="NZ_DAWCUS010000091.1"/>
</dbReference>
<keyword evidence="1" id="KW-0808">Transferase</keyword>
<dbReference type="GO" id="GO:0009103">
    <property type="term" value="P:lipopolysaccharide biosynthetic process"/>
    <property type="evidence" value="ECO:0007669"/>
    <property type="project" value="TreeGrafter"/>
</dbReference>
<dbReference type="EMBL" id="JAIWYE010000013">
    <property type="protein sequence ID" value="MCA4703212.1"/>
    <property type="molecule type" value="Genomic_DNA"/>
</dbReference>
<reference evidence="3" key="1">
    <citation type="submission" date="2023-08" db="EMBL/GenBank/DDBJ databases">
        <title>Mucin Metabolism Genes Underlie the Key Renovations of Bacteroides xylanisolvens Genomes in Captive Great Apes.</title>
        <authorList>
            <person name="Nishida A.H."/>
        </authorList>
    </citation>
    <scope>NUCLEOTIDE SEQUENCE</scope>
    <source>
        <strain evidence="3">P13.H9</strain>
    </source>
</reference>
<accession>A0AAW4SXP1</accession>
<dbReference type="CDD" id="cd03801">
    <property type="entry name" value="GT4_PimA-like"/>
    <property type="match status" value="1"/>
</dbReference>
<dbReference type="PANTHER" id="PTHR46401">
    <property type="entry name" value="GLYCOSYLTRANSFERASE WBBK-RELATED"/>
    <property type="match status" value="1"/>
</dbReference>
<evidence type="ECO:0000259" key="2">
    <source>
        <dbReference type="Pfam" id="PF13439"/>
    </source>
</evidence>
<sequence>MKVLFITNKFPPLVDGVGDYTYNLAHEFAKHGHEVTVVCKDHDGIHTTYDDIEVLPIVKAWNKQSIQPVINVIKKRQIEVVSLQYVPHGFHPKGLPFALISIVRAIKKQNIRLFTFCHEVCTSPEKGKIKFTLISYLMQYITRQILNQSDCVATSIGYYSQRIEQLTGRKNTLLIPIPSNIPLCRLSTNDIETLKRKIAPNHEFIVGFIGKRDSDECINAICSLIAEGEKVKMLSIGKTNLLNRDLKDYVYKTGVLDIKDLSAYIEVSDCIVLPENKLSGCSFKSGSLAASMRAGKVVITTKGFMTDNSLIDGENIIFTNGEFDKYRKSIQCLIYSQIDRKFIGGNAKTLTLRMTWTNTYKKYMECLRYE</sequence>
<dbReference type="PANTHER" id="PTHR46401:SF2">
    <property type="entry name" value="GLYCOSYLTRANSFERASE WBBK-RELATED"/>
    <property type="match status" value="1"/>
</dbReference>
<gene>
    <name evidence="3" type="ORF">LD004_06245</name>
</gene>
<dbReference type="Proteomes" id="UP001198461">
    <property type="component" value="Unassembled WGS sequence"/>
</dbReference>
<dbReference type="SUPFAM" id="SSF53756">
    <property type="entry name" value="UDP-Glycosyltransferase/glycogen phosphorylase"/>
    <property type="match status" value="1"/>
</dbReference>
<comment type="caution">
    <text evidence="3">The sequence shown here is derived from an EMBL/GenBank/DDBJ whole genome shotgun (WGS) entry which is preliminary data.</text>
</comment>
<dbReference type="InterPro" id="IPR028098">
    <property type="entry name" value="Glyco_trans_4-like_N"/>
</dbReference>
<dbReference type="GO" id="GO:0016757">
    <property type="term" value="F:glycosyltransferase activity"/>
    <property type="evidence" value="ECO:0007669"/>
    <property type="project" value="TreeGrafter"/>
</dbReference>
<dbReference type="Gene3D" id="3.40.50.2000">
    <property type="entry name" value="Glycogen Phosphorylase B"/>
    <property type="match status" value="2"/>
</dbReference>
<proteinExistence type="predicted"/>
<dbReference type="Pfam" id="PF13439">
    <property type="entry name" value="Glyco_transf_4"/>
    <property type="match status" value="1"/>
</dbReference>
<evidence type="ECO:0000313" key="3">
    <source>
        <dbReference type="EMBL" id="MCA4703212.1"/>
    </source>
</evidence>
<evidence type="ECO:0000313" key="4">
    <source>
        <dbReference type="Proteomes" id="UP001198461"/>
    </source>
</evidence>
<evidence type="ECO:0000256" key="1">
    <source>
        <dbReference type="ARBA" id="ARBA00022679"/>
    </source>
</evidence>
<feature type="domain" description="Glycosyltransferase subfamily 4-like N-terminal" evidence="2">
    <location>
        <begin position="14"/>
        <end position="153"/>
    </location>
</feature>
<dbReference type="AlphaFoldDB" id="A0AAW4SXP1"/>
<name>A0AAW4SXP1_9BACE</name>